<dbReference type="GO" id="GO:0004867">
    <property type="term" value="F:serine-type endopeptidase inhibitor activity"/>
    <property type="evidence" value="ECO:0007669"/>
    <property type="project" value="InterPro"/>
</dbReference>
<dbReference type="AlphaFoldDB" id="A0A9X2WLZ8"/>
<gene>
    <name evidence="3" type="primary">eco</name>
    <name evidence="3" type="ORF">NE535_08355</name>
</gene>
<reference evidence="3" key="1">
    <citation type="journal article" date="2023" name="Int. J. Syst. Evol. Microbiol.">
        <title>&lt;i&gt;Shewanella septentrionalis&lt;/i&gt; sp. nov. and &lt;i&gt;Shewanella holmiensis&lt;/i&gt; sp. nov., isolated from Baltic Sea water and sediments.</title>
        <authorList>
            <person name="Martin-Rodriguez A.J."/>
            <person name="Thorell K."/>
            <person name="Joffre E."/>
            <person name="Jensie-Markopoulos S."/>
            <person name="Moore E.R.B."/>
            <person name="Sjoling A."/>
        </authorList>
    </citation>
    <scope>NUCLEOTIDE SEQUENCE</scope>
    <source>
        <strain evidence="3">SP1S2-7</strain>
    </source>
</reference>
<keyword evidence="4" id="KW-1185">Reference proteome</keyword>
<organism evidence="3 4">
    <name type="scientific">Shewanella holmiensis</name>
    <dbReference type="NCBI Taxonomy" id="2952222"/>
    <lineage>
        <taxon>Bacteria</taxon>
        <taxon>Pseudomonadati</taxon>
        <taxon>Pseudomonadota</taxon>
        <taxon>Gammaproteobacteria</taxon>
        <taxon>Alteromonadales</taxon>
        <taxon>Shewanellaceae</taxon>
        <taxon>Shewanella</taxon>
    </lineage>
</organism>
<dbReference type="Gene3D" id="2.60.40.550">
    <property type="entry name" value="Ecotin"/>
    <property type="match status" value="1"/>
</dbReference>
<evidence type="ECO:0000256" key="2">
    <source>
        <dbReference type="SAM" id="SignalP"/>
    </source>
</evidence>
<protein>
    <submittedName>
        <fullName evidence="3">Serine protease inhibitor ecotin</fullName>
    </submittedName>
</protein>
<feature type="signal peptide" evidence="2">
    <location>
        <begin position="1"/>
        <end position="24"/>
    </location>
</feature>
<evidence type="ECO:0000313" key="4">
    <source>
        <dbReference type="Proteomes" id="UP001155546"/>
    </source>
</evidence>
<sequence>MLKTSHIIAGLIGLGFAVSGSAMATSPVKQEQLNTPSIQAEIFTGTQPSTSDQISMFPVAAEGMQQHVITLPKLANEEDFLIEIQIGQNKLVDCNRHRLMGEVQKVTLEGWGYDYVKVDKIMSGPSTMMMCTEPKTTQFVMLGESIKVNYDSRLPKIYYLPENTELRYRIWRADGPFTFSK</sequence>
<dbReference type="SUPFAM" id="SSF49772">
    <property type="entry name" value="Ecotin, trypsin inhibitor"/>
    <property type="match status" value="1"/>
</dbReference>
<dbReference type="Pfam" id="PF03974">
    <property type="entry name" value="Ecotin"/>
    <property type="match status" value="1"/>
</dbReference>
<dbReference type="EMBL" id="JAMTCD010000008">
    <property type="protein sequence ID" value="MCT7941803.1"/>
    <property type="molecule type" value="Genomic_DNA"/>
</dbReference>
<dbReference type="PANTHER" id="PTHR35890">
    <property type="match status" value="1"/>
</dbReference>
<keyword evidence="2" id="KW-0732">Signal</keyword>
<proteinExistence type="inferred from homology"/>
<dbReference type="InterPro" id="IPR005658">
    <property type="entry name" value="Prot_inh_ecotin"/>
</dbReference>
<dbReference type="PANTHER" id="PTHR35890:SF3">
    <property type="entry name" value="ECOTIN"/>
    <property type="match status" value="1"/>
</dbReference>
<dbReference type="NCBIfam" id="NF002987">
    <property type="entry name" value="PRK03719.1"/>
    <property type="match status" value="1"/>
</dbReference>
<comment type="caution">
    <text evidence="3">The sequence shown here is derived from an EMBL/GenBank/DDBJ whole genome shotgun (WGS) entry which is preliminary data.</text>
</comment>
<evidence type="ECO:0000313" key="3">
    <source>
        <dbReference type="EMBL" id="MCT7941803.1"/>
    </source>
</evidence>
<dbReference type="RefSeq" id="WP_261298183.1">
    <property type="nucleotide sequence ID" value="NZ_JAMTCD010000008.1"/>
</dbReference>
<dbReference type="InterPro" id="IPR036198">
    <property type="entry name" value="Ecotin_sf"/>
</dbReference>
<comment type="similarity">
    <text evidence="1">Belongs to the protease inhibitor I11 (ecotin) family.</text>
</comment>
<dbReference type="Proteomes" id="UP001155546">
    <property type="component" value="Unassembled WGS sequence"/>
</dbReference>
<feature type="chain" id="PRO_5040902421" evidence="2">
    <location>
        <begin position="25"/>
        <end position="181"/>
    </location>
</feature>
<evidence type="ECO:0000256" key="1">
    <source>
        <dbReference type="ARBA" id="ARBA00010558"/>
    </source>
</evidence>
<accession>A0A9X2WLZ8</accession>
<name>A0A9X2WLZ8_9GAMM</name>